<dbReference type="Pfam" id="PF11817">
    <property type="entry name" value="Foie-gras_1"/>
    <property type="match status" value="1"/>
</dbReference>
<evidence type="ECO:0000259" key="5">
    <source>
        <dbReference type="Pfam" id="PF12584"/>
    </source>
</evidence>
<evidence type="ECO:0000259" key="6">
    <source>
        <dbReference type="Pfam" id="PF23036"/>
    </source>
</evidence>
<feature type="domain" description="Trafficking protein particle complex subunit 11" evidence="4">
    <location>
        <begin position="466"/>
        <end position="548"/>
    </location>
</feature>
<evidence type="ECO:0000256" key="3">
    <source>
        <dbReference type="ARBA" id="ARBA00023034"/>
    </source>
</evidence>
<evidence type="ECO:0000313" key="8">
    <source>
        <dbReference type="EMBL" id="SSX07864.1"/>
    </source>
</evidence>
<dbReference type="GO" id="GO:1990071">
    <property type="term" value="C:TRAPPII protein complex"/>
    <property type="evidence" value="ECO:0007669"/>
    <property type="project" value="InterPro"/>
</dbReference>
<dbReference type="Pfam" id="PF23036">
    <property type="entry name" value="TRAPPC10_1st"/>
    <property type="match status" value="1"/>
</dbReference>
<dbReference type="EMBL" id="UFQS01000939">
    <property type="protein sequence ID" value="SSX07864.1"/>
    <property type="molecule type" value="Genomic_DNA"/>
</dbReference>
<dbReference type="InterPro" id="IPR045126">
    <property type="entry name" value="TRAPPC10/Trs130"/>
</dbReference>
<dbReference type="GO" id="GO:0034498">
    <property type="term" value="P:early endosome to Golgi transport"/>
    <property type="evidence" value="ECO:0007669"/>
    <property type="project" value="TreeGrafter"/>
</dbReference>
<evidence type="ECO:0000313" key="9">
    <source>
        <dbReference type="EMBL" id="SSX28098.1"/>
    </source>
</evidence>
<dbReference type="InterPro" id="IPR022233">
    <property type="entry name" value="TRAPPC10/Trs130_C"/>
</dbReference>
<dbReference type="AlphaFoldDB" id="A0A336MQ46"/>
<keyword evidence="3" id="KW-0333">Golgi apparatus</keyword>
<gene>
    <name evidence="9" type="primary">CSON015156</name>
</gene>
<dbReference type="GO" id="GO:0005829">
    <property type="term" value="C:cytosol"/>
    <property type="evidence" value="ECO:0007669"/>
    <property type="project" value="GOC"/>
</dbReference>
<dbReference type="Pfam" id="PF12584">
    <property type="entry name" value="TRAPPC10"/>
    <property type="match status" value="1"/>
</dbReference>
<evidence type="ECO:0000259" key="4">
    <source>
        <dbReference type="Pfam" id="PF11817"/>
    </source>
</evidence>
<organism evidence="9">
    <name type="scientific">Culicoides sonorensis</name>
    <name type="common">Biting midge</name>
    <dbReference type="NCBI Taxonomy" id="179676"/>
    <lineage>
        <taxon>Eukaryota</taxon>
        <taxon>Metazoa</taxon>
        <taxon>Ecdysozoa</taxon>
        <taxon>Arthropoda</taxon>
        <taxon>Hexapoda</taxon>
        <taxon>Insecta</taxon>
        <taxon>Pterygota</taxon>
        <taxon>Neoptera</taxon>
        <taxon>Endopterygota</taxon>
        <taxon>Diptera</taxon>
        <taxon>Nematocera</taxon>
        <taxon>Chironomoidea</taxon>
        <taxon>Ceratopogonidae</taxon>
        <taxon>Ceratopogoninae</taxon>
        <taxon>Culicoides</taxon>
        <taxon>Monoculicoides</taxon>
    </lineage>
</organism>
<feature type="domain" description="TRAPPC10 Ig-like" evidence="7">
    <location>
        <begin position="775"/>
        <end position="893"/>
    </location>
</feature>
<dbReference type="PANTHER" id="PTHR13251">
    <property type="entry name" value="EPILEPSY HOLOPROSENCEPHALY CANDIDATE 1/TMEM1"/>
    <property type="match status" value="1"/>
</dbReference>
<reference evidence="9" key="2">
    <citation type="submission" date="2018-07" db="EMBL/GenBank/DDBJ databases">
        <authorList>
            <person name="Quirk P.G."/>
            <person name="Krulwich T.A."/>
        </authorList>
    </citation>
    <scope>NUCLEOTIDE SEQUENCE</scope>
</reference>
<dbReference type="InterPro" id="IPR056917">
    <property type="entry name" value="Ig_TRAPPC10"/>
</dbReference>
<protein>
    <submittedName>
        <fullName evidence="9">CSON015156 protein</fullName>
    </submittedName>
</protein>
<evidence type="ECO:0000256" key="2">
    <source>
        <dbReference type="ARBA" id="ARBA00022448"/>
    </source>
</evidence>
<evidence type="ECO:0000259" key="7">
    <source>
        <dbReference type="Pfam" id="PF23604"/>
    </source>
</evidence>
<dbReference type="GO" id="GO:0006891">
    <property type="term" value="P:intra-Golgi vesicle-mediated transport"/>
    <property type="evidence" value="ECO:0007669"/>
    <property type="project" value="TreeGrafter"/>
</dbReference>
<feature type="domain" description="TRAPPC10/Trs130 N-terminal" evidence="6">
    <location>
        <begin position="9"/>
        <end position="322"/>
    </location>
</feature>
<dbReference type="InterPro" id="IPR021773">
    <property type="entry name" value="TPC11"/>
</dbReference>
<proteinExistence type="predicted"/>
<keyword evidence="2" id="KW-0813">Transport</keyword>
<dbReference type="InterPro" id="IPR056913">
    <property type="entry name" value="TRAPPC10/Trs130_N"/>
</dbReference>
<comment type="subcellular location">
    <subcellularLocation>
        <location evidence="1">Golgi apparatus</location>
    </subcellularLocation>
</comment>
<evidence type="ECO:0000256" key="1">
    <source>
        <dbReference type="ARBA" id="ARBA00004555"/>
    </source>
</evidence>
<dbReference type="PANTHER" id="PTHR13251:SF3">
    <property type="entry name" value="TRAFFICKING PROTEIN PARTICLE COMPLEX SUBUNIT 10"/>
    <property type="match status" value="1"/>
</dbReference>
<feature type="domain" description="TRAPPC10/Trs130 C-terminal" evidence="5">
    <location>
        <begin position="974"/>
        <end position="1130"/>
    </location>
</feature>
<sequence>METFVVDTVKPHISYFGDIPLFRSLETQILGAISNDSCEWRRSYGRPTKQIRFKNAATKVFDPKMFEAYKQGTWSVIDHPVLHIFVTECGDVETYKSTVKEEIEQWLKQLGSFGIEDWMILLVETIDMKKTKNILPRTTVLDKLRLDFGSKQGDRVISVLNPTKFESRATESFRSLLQRLRYLMLSGFNKNINKYEELIRSNRDKRNKEGWSFLKYFLLQEDLAFVLEMLGLPTEALVQYDELEAMFSQFIINSIYGDKPPWFKTFEQPCNRFIGINLGKRQLNQIRQKIIDGNVSLLDFRTYLLERQCSLLNTAEKPWETAERLMPFLYATEKELEILNIETADGSLACWEFICGLEVLNMCDQVQESKDILKCSQYSAAIWNLAKDKLYELGEMCGLLPGHTPSSEQLHKVVLLSAGMEHNTDKPIQEPDSNNIVASPARRIRKTAIERLKEALGTNQAFQKLYLELSELSISTYKHVSRLRFAKLVGLDLGDFYMSLNEPQKAVVFYTDILRELKVESWGFLLGKVLLKLVGCYKKMDDKVNYAKTCAAIACSLELEILDRMKHFDEFLNLLEKGLAPNELTPEAVETGNQAVLCSLEDHFKIIDIHLETESPVVQDSIVSVLLTVNNNFPREVFLEKCQISLEMCEKDALTDNSGGAAMENARLPMRLVLDYKQDETLNCASVACGTKGKQPVRRTSSARRKVSITNRTDFTNCVSASNVALKPGVNIIELETKATRVGFWTFKQASFQLKLFEFLSESLPETVGFEITTKASSVVLSFKNLIAGLEQNVKLIVTGGSFRFPKDAAIILKCSKHLRLRIKTDDVLKNFFERETTVKLSNFKSFDERTIELEAICDLMPGRRDDKQIEQKVSLQCPWTRNEIVIPLHFQPALFASCRLHSSGNRKFLQVIVKSAYEGKLILSNAIMKCTADGVSLTDINPKSQNEIGITKSIQVSYLWEIQVEPLKSEIEHPVIQVEFAIQYCESNLQAKKRNFHCTFDVMDYTTLFKIQAKIEPSELCRVGSVCHLHLTITKVNDNPHSELMYEVLADQNYWAICGRTAGVVSLVENNSESITLDVMPLNAGFLPLPGIRLSKYVSAGQKGDSPRLLPFQPGQIYNSTKSLQVHVLASNPID</sequence>
<dbReference type="VEuPathDB" id="VectorBase:CSON015156"/>
<dbReference type="Pfam" id="PF23604">
    <property type="entry name" value="Ig_TRAPPC10"/>
    <property type="match status" value="1"/>
</dbReference>
<accession>A0A336MQ46</accession>
<dbReference type="OMA" id="AAHKMND"/>
<reference evidence="8" key="1">
    <citation type="submission" date="2018-04" db="EMBL/GenBank/DDBJ databases">
        <authorList>
            <person name="Go L.Y."/>
            <person name="Mitchell J.A."/>
        </authorList>
    </citation>
    <scope>NUCLEOTIDE SEQUENCE</scope>
    <source>
        <tissue evidence="8">Whole organism</tissue>
    </source>
</reference>
<dbReference type="EMBL" id="UFQT01000939">
    <property type="protein sequence ID" value="SSX28098.1"/>
    <property type="molecule type" value="Genomic_DNA"/>
</dbReference>
<name>A0A336MQ46_CULSO</name>